<keyword evidence="1" id="KW-1133">Transmembrane helix</keyword>
<protein>
    <submittedName>
        <fullName evidence="2">Uncharacterized protein</fullName>
    </submittedName>
</protein>
<name>A0AAW2BUC3_9ROSI</name>
<comment type="caution">
    <text evidence="2">The sequence shown here is derived from an EMBL/GenBank/DDBJ whole genome shotgun (WGS) entry which is preliminary data.</text>
</comment>
<evidence type="ECO:0000313" key="3">
    <source>
        <dbReference type="Proteomes" id="UP001459277"/>
    </source>
</evidence>
<sequence>MGHPPDFDHRKYQYRVTFLVQHHPSPTPFNHSLNGDFGLGLCFSALFVVCFHHFSSMVYSEGTFSQLWRLVPLSLLVRY</sequence>
<reference evidence="2 3" key="1">
    <citation type="submission" date="2024-01" db="EMBL/GenBank/DDBJ databases">
        <title>A telomere-to-telomere, gap-free genome of sweet tea (Lithocarpus litseifolius).</title>
        <authorList>
            <person name="Zhou J."/>
        </authorList>
    </citation>
    <scope>NUCLEOTIDE SEQUENCE [LARGE SCALE GENOMIC DNA]</scope>
    <source>
        <strain evidence="2">Zhou-2022a</strain>
        <tissue evidence="2">Leaf</tissue>
    </source>
</reference>
<evidence type="ECO:0000313" key="2">
    <source>
        <dbReference type="EMBL" id="KAK9988931.1"/>
    </source>
</evidence>
<accession>A0AAW2BUC3</accession>
<organism evidence="2 3">
    <name type="scientific">Lithocarpus litseifolius</name>
    <dbReference type="NCBI Taxonomy" id="425828"/>
    <lineage>
        <taxon>Eukaryota</taxon>
        <taxon>Viridiplantae</taxon>
        <taxon>Streptophyta</taxon>
        <taxon>Embryophyta</taxon>
        <taxon>Tracheophyta</taxon>
        <taxon>Spermatophyta</taxon>
        <taxon>Magnoliopsida</taxon>
        <taxon>eudicotyledons</taxon>
        <taxon>Gunneridae</taxon>
        <taxon>Pentapetalae</taxon>
        <taxon>rosids</taxon>
        <taxon>fabids</taxon>
        <taxon>Fagales</taxon>
        <taxon>Fagaceae</taxon>
        <taxon>Lithocarpus</taxon>
    </lineage>
</organism>
<evidence type="ECO:0000256" key="1">
    <source>
        <dbReference type="SAM" id="Phobius"/>
    </source>
</evidence>
<proteinExistence type="predicted"/>
<keyword evidence="1" id="KW-0472">Membrane</keyword>
<keyword evidence="1" id="KW-0812">Transmembrane</keyword>
<dbReference type="AlphaFoldDB" id="A0AAW2BUC3"/>
<feature type="transmembrane region" description="Helical" evidence="1">
    <location>
        <begin position="37"/>
        <end position="59"/>
    </location>
</feature>
<feature type="non-terminal residue" evidence="2">
    <location>
        <position position="79"/>
    </location>
</feature>
<gene>
    <name evidence="2" type="ORF">SO802_029170</name>
</gene>
<keyword evidence="3" id="KW-1185">Reference proteome</keyword>
<dbReference type="EMBL" id="JAZDWU010000010">
    <property type="protein sequence ID" value="KAK9988931.1"/>
    <property type="molecule type" value="Genomic_DNA"/>
</dbReference>
<dbReference type="Proteomes" id="UP001459277">
    <property type="component" value="Unassembled WGS sequence"/>
</dbReference>